<protein>
    <submittedName>
        <fullName evidence="3">Tripartite tricarboxylate transporter substrate binding protein</fullName>
    </submittedName>
</protein>
<keyword evidence="4" id="KW-1185">Reference proteome</keyword>
<evidence type="ECO:0000313" key="3">
    <source>
        <dbReference type="EMBL" id="MDN4121514.1"/>
    </source>
</evidence>
<evidence type="ECO:0000256" key="1">
    <source>
        <dbReference type="ARBA" id="ARBA00006987"/>
    </source>
</evidence>
<dbReference type="Gene3D" id="3.40.190.10">
    <property type="entry name" value="Periplasmic binding protein-like II"/>
    <property type="match status" value="1"/>
</dbReference>
<gene>
    <name evidence="3" type="ORF">LMS43_09450</name>
</gene>
<name>A0ABT8EJP0_9BURK</name>
<dbReference type="Proteomes" id="UP001168613">
    <property type="component" value="Unassembled WGS sequence"/>
</dbReference>
<evidence type="ECO:0000256" key="2">
    <source>
        <dbReference type="SAM" id="SignalP"/>
    </source>
</evidence>
<accession>A0ABT8EJP0</accession>
<dbReference type="PIRSF" id="PIRSF017082">
    <property type="entry name" value="YflP"/>
    <property type="match status" value="1"/>
</dbReference>
<reference evidence="3" key="1">
    <citation type="submission" date="2021-11" db="EMBL/GenBank/DDBJ databases">
        <title>Draft genome sequence of Alcaligenes endophyticus type strain CCUG 75668T.</title>
        <authorList>
            <person name="Salva-Serra F."/>
            <person name="Duran R.E."/>
            <person name="Seeger M."/>
            <person name="Moore E.R.B."/>
            <person name="Jaen-Luchoro D."/>
        </authorList>
    </citation>
    <scope>NUCLEOTIDE SEQUENCE</scope>
    <source>
        <strain evidence="3">CCUG 75668</strain>
    </source>
</reference>
<dbReference type="EMBL" id="JAJHNU010000002">
    <property type="protein sequence ID" value="MDN4121514.1"/>
    <property type="molecule type" value="Genomic_DNA"/>
</dbReference>
<evidence type="ECO:0000313" key="4">
    <source>
        <dbReference type="Proteomes" id="UP001168613"/>
    </source>
</evidence>
<feature type="chain" id="PRO_5045998470" evidence="2">
    <location>
        <begin position="27"/>
        <end position="328"/>
    </location>
</feature>
<dbReference type="Pfam" id="PF03401">
    <property type="entry name" value="TctC"/>
    <property type="match status" value="1"/>
</dbReference>
<dbReference type="InterPro" id="IPR042100">
    <property type="entry name" value="Bug_dom1"/>
</dbReference>
<dbReference type="CDD" id="cd07012">
    <property type="entry name" value="PBP2_Bug_TTT"/>
    <property type="match status" value="1"/>
</dbReference>
<dbReference type="InterPro" id="IPR005064">
    <property type="entry name" value="BUG"/>
</dbReference>
<dbReference type="PANTHER" id="PTHR42928">
    <property type="entry name" value="TRICARBOXYLATE-BINDING PROTEIN"/>
    <property type="match status" value="1"/>
</dbReference>
<dbReference type="Gene3D" id="3.40.190.150">
    <property type="entry name" value="Bordetella uptake gene, domain 1"/>
    <property type="match status" value="1"/>
</dbReference>
<comment type="caution">
    <text evidence="3">The sequence shown here is derived from an EMBL/GenBank/DDBJ whole genome shotgun (WGS) entry which is preliminary data.</text>
</comment>
<dbReference type="RefSeq" id="WP_266124187.1">
    <property type="nucleotide sequence ID" value="NZ_JAJHNU010000002.1"/>
</dbReference>
<dbReference type="PANTHER" id="PTHR42928:SF5">
    <property type="entry name" value="BLR1237 PROTEIN"/>
    <property type="match status" value="1"/>
</dbReference>
<keyword evidence="2" id="KW-0732">Signal</keyword>
<feature type="signal peptide" evidence="2">
    <location>
        <begin position="1"/>
        <end position="26"/>
    </location>
</feature>
<dbReference type="SUPFAM" id="SSF53850">
    <property type="entry name" value="Periplasmic binding protein-like II"/>
    <property type="match status" value="1"/>
</dbReference>
<organism evidence="3 4">
    <name type="scientific">Alcaligenes endophyticus</name>
    <dbReference type="NCBI Taxonomy" id="1929088"/>
    <lineage>
        <taxon>Bacteria</taxon>
        <taxon>Pseudomonadati</taxon>
        <taxon>Pseudomonadota</taxon>
        <taxon>Betaproteobacteria</taxon>
        <taxon>Burkholderiales</taxon>
        <taxon>Alcaligenaceae</taxon>
        <taxon>Alcaligenes</taxon>
    </lineage>
</organism>
<comment type="similarity">
    <text evidence="1">Belongs to the UPF0065 (bug) family.</text>
</comment>
<sequence length="328" mass="34550">MLSQPFKRACALGIIISCALVGNTHATEKWPQKSVSFIVPSAAGGSPDVLSRLIMNDLAQSLDASFIVENRPGAAGNIGILQVKKARPDGYTLGYGNINTLAVNNSLFNSLPYDVDKDLRPVAHLFNIYNVLVVSAESPITSVKDLIQAAKSDPGQLSYGAAGVGTTGHMGGELFKHMTDIDVLYVPYNSGPAALQDLVGGRLDFMFSNSSEVAPLIASGRLRALGVSSKKRLDLLPDVPSLDEAGVTGYETIAWGGMVAPKQTPDSVIDTLNQAVNNTLKKPKVIEGLAALGAEPAGGSAADFQQFIQVETDKWAEIIASAGIEKLD</sequence>
<proteinExistence type="inferred from homology"/>